<evidence type="ECO:0000313" key="2">
    <source>
        <dbReference type="Proteomes" id="UP000254807"/>
    </source>
</evidence>
<name>A0A376GXT2_ENTGA</name>
<keyword evidence="2" id="KW-1185">Reference proteome</keyword>
<dbReference type="AlphaFoldDB" id="A0A376GXT2"/>
<dbReference type="EMBL" id="UFYW01000001">
    <property type="protein sequence ID" value="STD82482.1"/>
    <property type="molecule type" value="Genomic_DNA"/>
</dbReference>
<reference evidence="1 2" key="1">
    <citation type="submission" date="2018-06" db="EMBL/GenBank/DDBJ databases">
        <authorList>
            <consortium name="Pathogen Informatics"/>
            <person name="Doyle S."/>
        </authorList>
    </citation>
    <scope>NUCLEOTIDE SEQUENCE [LARGE SCALE GENOMIC DNA]</scope>
    <source>
        <strain evidence="1 2">NCTC12360</strain>
    </source>
</reference>
<evidence type="ECO:0000313" key="1">
    <source>
        <dbReference type="EMBL" id="STD82482.1"/>
    </source>
</evidence>
<gene>
    <name evidence="1" type="ORF">NCTC12360_00911</name>
</gene>
<proteinExistence type="predicted"/>
<organism evidence="1 2">
    <name type="scientific">Enterococcus gallinarum</name>
    <dbReference type="NCBI Taxonomy" id="1353"/>
    <lineage>
        <taxon>Bacteria</taxon>
        <taxon>Bacillati</taxon>
        <taxon>Bacillota</taxon>
        <taxon>Bacilli</taxon>
        <taxon>Lactobacillales</taxon>
        <taxon>Enterococcaceae</taxon>
        <taxon>Enterococcus</taxon>
    </lineage>
</organism>
<sequence length="79" mass="9587">MILKWKIAFSYLAFSTWEVISWEEITKDKHCYITVKKIIPHRKGLCTKNRVEFYRKDSKKILSSNQSFNLIFEMYIAFM</sequence>
<dbReference type="Proteomes" id="UP000254807">
    <property type="component" value="Unassembled WGS sequence"/>
</dbReference>
<accession>A0A376GXT2</accession>
<protein>
    <submittedName>
        <fullName evidence="1">Uncharacterized protein</fullName>
    </submittedName>
</protein>